<sequence length="190" mass="21213">MSDGCRHRSLESRHDGDSQQLPTNGSPPGREINYFIDDNALAYPSSASEDPWERTSAFGESSSAVDVDHTEAVSVFHAYVGGGPRRNDDSAAQRRYPTQWLLLHVSTCRLLTKPPSAQQRHMPMPTKSLNDSTGDHSRVAGHHVHRRKESYYSSEPDDLSRGAIRGNTLKLEDKSYRLQLGRFALDGDIH</sequence>
<organism evidence="2 3">
    <name type="scientific">Dufourea novaeangliae</name>
    <name type="common">Sweat bee</name>
    <dbReference type="NCBI Taxonomy" id="178035"/>
    <lineage>
        <taxon>Eukaryota</taxon>
        <taxon>Metazoa</taxon>
        <taxon>Ecdysozoa</taxon>
        <taxon>Arthropoda</taxon>
        <taxon>Hexapoda</taxon>
        <taxon>Insecta</taxon>
        <taxon>Pterygota</taxon>
        <taxon>Neoptera</taxon>
        <taxon>Endopterygota</taxon>
        <taxon>Hymenoptera</taxon>
        <taxon>Apocrita</taxon>
        <taxon>Aculeata</taxon>
        <taxon>Apoidea</taxon>
        <taxon>Anthophila</taxon>
        <taxon>Halictidae</taxon>
        <taxon>Rophitinae</taxon>
        <taxon>Dufourea</taxon>
    </lineage>
</organism>
<dbReference type="EMBL" id="KQ434868">
    <property type="protein sequence ID" value="KZC09157.1"/>
    <property type="molecule type" value="Genomic_DNA"/>
</dbReference>
<feature type="compositionally biased region" description="Basic residues" evidence="1">
    <location>
        <begin position="139"/>
        <end position="148"/>
    </location>
</feature>
<reference evidence="2 3" key="1">
    <citation type="submission" date="2015-07" db="EMBL/GenBank/DDBJ databases">
        <title>The genome of Dufourea novaeangliae.</title>
        <authorList>
            <person name="Pan H."/>
            <person name="Kapheim K."/>
        </authorList>
    </citation>
    <scope>NUCLEOTIDE SEQUENCE [LARGE SCALE GENOMIC DNA]</scope>
    <source>
        <strain evidence="2">0120121106</strain>
        <tissue evidence="2">Whole body</tissue>
    </source>
</reference>
<dbReference type="AlphaFoldDB" id="A0A154PBI4"/>
<protein>
    <submittedName>
        <fullName evidence="2">Uncharacterized protein</fullName>
    </submittedName>
</protein>
<evidence type="ECO:0000313" key="3">
    <source>
        <dbReference type="Proteomes" id="UP000076502"/>
    </source>
</evidence>
<accession>A0A154PBI4</accession>
<evidence type="ECO:0000313" key="2">
    <source>
        <dbReference type="EMBL" id="KZC09157.1"/>
    </source>
</evidence>
<feature type="region of interest" description="Disordered" evidence="1">
    <location>
        <begin position="1"/>
        <end position="33"/>
    </location>
</feature>
<evidence type="ECO:0000256" key="1">
    <source>
        <dbReference type="SAM" id="MobiDB-lite"/>
    </source>
</evidence>
<feature type="region of interest" description="Disordered" evidence="1">
    <location>
        <begin position="114"/>
        <end position="158"/>
    </location>
</feature>
<feature type="compositionally biased region" description="Basic and acidic residues" evidence="1">
    <location>
        <begin position="1"/>
        <end position="17"/>
    </location>
</feature>
<dbReference type="Proteomes" id="UP000076502">
    <property type="component" value="Unassembled WGS sequence"/>
</dbReference>
<keyword evidence="3" id="KW-1185">Reference proteome</keyword>
<name>A0A154PBI4_DUFNO</name>
<gene>
    <name evidence="2" type="ORF">WN55_00893</name>
</gene>
<proteinExistence type="predicted"/>